<evidence type="ECO:0000313" key="2">
    <source>
        <dbReference type="EMBL" id="MCM6774733.1"/>
    </source>
</evidence>
<evidence type="ECO:0000259" key="1">
    <source>
        <dbReference type="Pfam" id="PF01370"/>
    </source>
</evidence>
<proteinExistence type="predicted"/>
<dbReference type="InterPro" id="IPR036291">
    <property type="entry name" value="NAD(P)-bd_dom_sf"/>
</dbReference>
<dbReference type="InterPro" id="IPR050177">
    <property type="entry name" value="Lipid_A_modif_metabolic_enz"/>
</dbReference>
<dbReference type="SUPFAM" id="SSF51735">
    <property type="entry name" value="NAD(P)-binding Rossmann-fold domains"/>
    <property type="match status" value="1"/>
</dbReference>
<reference evidence="2" key="1">
    <citation type="submission" date="2022-06" db="EMBL/GenBank/DDBJ databases">
        <title>Novel species in genus nocardia.</title>
        <authorList>
            <person name="Li F."/>
        </authorList>
    </citation>
    <scope>NUCLEOTIDE SEQUENCE</scope>
    <source>
        <strain evidence="2">CDC141</strain>
    </source>
</reference>
<dbReference type="Proteomes" id="UP001139157">
    <property type="component" value="Unassembled WGS sequence"/>
</dbReference>
<dbReference type="Pfam" id="PF01370">
    <property type="entry name" value="Epimerase"/>
    <property type="match status" value="1"/>
</dbReference>
<accession>A0A9X2EAV3</accession>
<evidence type="ECO:0000313" key="3">
    <source>
        <dbReference type="Proteomes" id="UP001139157"/>
    </source>
</evidence>
<dbReference type="EMBL" id="JAMRXG010000005">
    <property type="protein sequence ID" value="MCM6774733.1"/>
    <property type="molecule type" value="Genomic_DNA"/>
</dbReference>
<feature type="domain" description="NAD-dependent epimerase/dehydratase" evidence="1">
    <location>
        <begin position="39"/>
        <end position="199"/>
    </location>
</feature>
<sequence>MTNGHLAEAWLSTQLISAARALLDTDDSGKIGAVGSGVVLVTGSSGVVGAGVAQEMRTAGWQVRGWDLRPGPWTTHRGDLRDTEIRARAVAGVELVVHAAALHAPHVGVVSDAEFHTVNVEATAALLGQAAECGVRRFVYTSTTSVYGHALVPDDRAVWVDETLQAQPRDIYDETKLAAETLVADAHQPFTTIVLRIARCFPEAPAVQAAHRLYRGVDIRDVARAHRLAAERPRVTGTFNIAGPMLFGPNDSKQLWLDAPAVLAQRAPNVVALFARHGWPLPAKIDRVYDSGKAGHQLDYRPAHGVAALVAPS</sequence>
<dbReference type="PANTHER" id="PTHR43245">
    <property type="entry name" value="BIFUNCTIONAL POLYMYXIN RESISTANCE PROTEIN ARNA"/>
    <property type="match status" value="1"/>
</dbReference>
<dbReference type="AlphaFoldDB" id="A0A9X2EAV3"/>
<gene>
    <name evidence="2" type="ORF">NDR86_14745</name>
</gene>
<organism evidence="2 3">
    <name type="scientific">Nocardia pulmonis</name>
    <dbReference type="NCBI Taxonomy" id="2951408"/>
    <lineage>
        <taxon>Bacteria</taxon>
        <taxon>Bacillati</taxon>
        <taxon>Actinomycetota</taxon>
        <taxon>Actinomycetes</taxon>
        <taxon>Mycobacteriales</taxon>
        <taxon>Nocardiaceae</taxon>
        <taxon>Nocardia</taxon>
    </lineage>
</organism>
<name>A0A9X2EAV3_9NOCA</name>
<dbReference type="PANTHER" id="PTHR43245:SF54">
    <property type="entry name" value="BLL0593 PROTEIN"/>
    <property type="match status" value="1"/>
</dbReference>
<dbReference type="RefSeq" id="WP_251912593.1">
    <property type="nucleotide sequence ID" value="NZ_JAMRXG010000005.1"/>
</dbReference>
<dbReference type="InterPro" id="IPR001509">
    <property type="entry name" value="Epimerase_deHydtase"/>
</dbReference>
<keyword evidence="3" id="KW-1185">Reference proteome</keyword>
<comment type="caution">
    <text evidence="2">The sequence shown here is derived from an EMBL/GenBank/DDBJ whole genome shotgun (WGS) entry which is preliminary data.</text>
</comment>
<protein>
    <submittedName>
        <fullName evidence="2">NAD(P)-dependent oxidoreductase</fullName>
    </submittedName>
</protein>
<dbReference type="Gene3D" id="3.40.50.720">
    <property type="entry name" value="NAD(P)-binding Rossmann-like Domain"/>
    <property type="match status" value="1"/>
</dbReference>